<protein>
    <submittedName>
        <fullName evidence="1">Uncharacterized protein</fullName>
    </submittedName>
</protein>
<dbReference type="Proteomes" id="UP000000238">
    <property type="component" value="Chromosome"/>
</dbReference>
<dbReference type="HOGENOM" id="CLU_3136277_0_0_6"/>
<dbReference type="STRING" id="349521.HCH_00171"/>
<name>Q2SQI4_HAHCH</name>
<evidence type="ECO:0000313" key="1">
    <source>
        <dbReference type="EMBL" id="ABC27090.1"/>
    </source>
</evidence>
<evidence type="ECO:0000313" key="2">
    <source>
        <dbReference type="Proteomes" id="UP000000238"/>
    </source>
</evidence>
<proteinExistence type="predicted"/>
<dbReference type="AlphaFoldDB" id="Q2SQI4"/>
<sequence>MFDPVNYKERANLSNRKELLSKQLFFKDIISVKLRLELFTQSKYQEQAI</sequence>
<gene>
    <name evidence="1" type="ordered locus">HCH_00171</name>
</gene>
<organism evidence="1 2">
    <name type="scientific">Hahella chejuensis (strain KCTC 2396)</name>
    <dbReference type="NCBI Taxonomy" id="349521"/>
    <lineage>
        <taxon>Bacteria</taxon>
        <taxon>Pseudomonadati</taxon>
        <taxon>Pseudomonadota</taxon>
        <taxon>Gammaproteobacteria</taxon>
        <taxon>Oceanospirillales</taxon>
        <taxon>Hahellaceae</taxon>
        <taxon>Hahella</taxon>
    </lineage>
</organism>
<reference evidence="1 2" key="1">
    <citation type="journal article" date="2005" name="Nucleic Acids Res.">
        <title>Genomic blueprint of Hahella chejuensis, a marine microbe producing an algicidal agent.</title>
        <authorList>
            <person name="Jeong H."/>
            <person name="Yim J.H."/>
            <person name="Lee C."/>
            <person name="Choi S.-H."/>
            <person name="Park Y.K."/>
            <person name="Yoon S.H."/>
            <person name="Hur C.-G."/>
            <person name="Kang H.-Y."/>
            <person name="Kim D."/>
            <person name="Lee H.H."/>
            <person name="Park K.H."/>
            <person name="Park S.-H."/>
            <person name="Park H.-S."/>
            <person name="Lee H.K."/>
            <person name="Oh T.K."/>
            <person name="Kim J.F."/>
        </authorList>
    </citation>
    <scope>NUCLEOTIDE SEQUENCE [LARGE SCALE GENOMIC DNA]</scope>
    <source>
        <strain evidence="1 2">KCTC 2396</strain>
    </source>
</reference>
<dbReference type="EMBL" id="CP000155">
    <property type="protein sequence ID" value="ABC27090.1"/>
    <property type="molecule type" value="Genomic_DNA"/>
</dbReference>
<accession>Q2SQI4</accession>
<keyword evidence="2" id="KW-1185">Reference proteome</keyword>
<dbReference type="KEGG" id="hch:HCH_00171"/>